<sequence length="160" mass="18381">MNFDTLIQKALGRQTLLGIQLNPPATTDVIAAFEKTFEITLPDELQSFYRQCNGFETDDVLFRVIPLEEAIRELEEYNNGVKGSAFTFAEYMIYSDVWMVRLKPEIADAYEIINQNHGTEPIIVLTDSILEFIIRYAESGGDFGDEGLYKWFEERKALGY</sequence>
<protein>
    <submittedName>
        <fullName evidence="2">SMI1/KNR4 family protein</fullName>
    </submittedName>
</protein>
<name>A0ABS3QIR2_9BACT</name>
<gene>
    <name evidence="2" type="ORF">J4E00_18870</name>
</gene>
<evidence type="ECO:0000313" key="3">
    <source>
        <dbReference type="Proteomes" id="UP000664369"/>
    </source>
</evidence>
<evidence type="ECO:0000313" key="2">
    <source>
        <dbReference type="EMBL" id="MBO2011132.1"/>
    </source>
</evidence>
<dbReference type="Gene3D" id="3.40.1580.10">
    <property type="entry name" value="SMI1/KNR4-like"/>
    <property type="match status" value="1"/>
</dbReference>
<organism evidence="2 3">
    <name type="scientific">Hymenobacter negativus</name>
    <dbReference type="NCBI Taxonomy" id="2795026"/>
    <lineage>
        <taxon>Bacteria</taxon>
        <taxon>Pseudomonadati</taxon>
        <taxon>Bacteroidota</taxon>
        <taxon>Cytophagia</taxon>
        <taxon>Cytophagales</taxon>
        <taxon>Hymenobacteraceae</taxon>
        <taxon>Hymenobacter</taxon>
    </lineage>
</organism>
<dbReference type="Proteomes" id="UP000664369">
    <property type="component" value="Unassembled WGS sequence"/>
</dbReference>
<comment type="caution">
    <text evidence="2">The sequence shown here is derived from an EMBL/GenBank/DDBJ whole genome shotgun (WGS) entry which is preliminary data.</text>
</comment>
<evidence type="ECO:0000259" key="1">
    <source>
        <dbReference type="SMART" id="SM00860"/>
    </source>
</evidence>
<dbReference type="InterPro" id="IPR037883">
    <property type="entry name" value="Knr4/Smi1-like_sf"/>
</dbReference>
<reference evidence="2 3" key="1">
    <citation type="submission" date="2021-03" db="EMBL/GenBank/DDBJ databases">
        <authorList>
            <person name="Kim M.K."/>
        </authorList>
    </citation>
    <scope>NUCLEOTIDE SEQUENCE [LARGE SCALE GENOMIC DNA]</scope>
    <source>
        <strain evidence="2 3">BT442</strain>
    </source>
</reference>
<dbReference type="RefSeq" id="WP_208176822.1">
    <property type="nucleotide sequence ID" value="NZ_JAGETZ010000009.1"/>
</dbReference>
<dbReference type="EMBL" id="JAGETZ010000009">
    <property type="protein sequence ID" value="MBO2011132.1"/>
    <property type="molecule type" value="Genomic_DNA"/>
</dbReference>
<dbReference type="SMART" id="SM00860">
    <property type="entry name" value="SMI1_KNR4"/>
    <property type="match status" value="1"/>
</dbReference>
<keyword evidence="3" id="KW-1185">Reference proteome</keyword>
<dbReference type="InterPro" id="IPR018958">
    <property type="entry name" value="Knr4/Smi1-like_dom"/>
</dbReference>
<accession>A0ABS3QIR2</accession>
<dbReference type="Pfam" id="PF09346">
    <property type="entry name" value="SMI1_KNR4"/>
    <property type="match status" value="1"/>
</dbReference>
<dbReference type="SUPFAM" id="SSF160631">
    <property type="entry name" value="SMI1/KNR4-like"/>
    <property type="match status" value="1"/>
</dbReference>
<proteinExistence type="predicted"/>
<feature type="domain" description="Knr4/Smi1-like" evidence="1">
    <location>
        <begin position="24"/>
        <end position="154"/>
    </location>
</feature>